<dbReference type="EMBL" id="BJTG01000001">
    <property type="protein sequence ID" value="GEJ55699.1"/>
    <property type="molecule type" value="Genomic_DNA"/>
</dbReference>
<gene>
    <name evidence="2" type="ORF">AMYX_04400</name>
</gene>
<dbReference type="Gene3D" id="1.10.3110.10">
    <property type="entry name" value="protoporphyrinogen ix oxidase, domain 3"/>
    <property type="match status" value="1"/>
</dbReference>
<dbReference type="InterPro" id="IPR036188">
    <property type="entry name" value="FAD/NAD-bd_sf"/>
</dbReference>
<dbReference type="InterPro" id="IPR002937">
    <property type="entry name" value="Amino_oxidase"/>
</dbReference>
<dbReference type="AlphaFoldDB" id="A0A7I9VHH5"/>
<comment type="caution">
    <text evidence="2">The sequence shown here is derived from an EMBL/GenBank/DDBJ whole genome shotgun (WGS) entry which is preliminary data.</text>
</comment>
<reference evidence="3" key="1">
    <citation type="journal article" date="2020" name="Appl. Environ. Microbiol.">
        <title>Diazotrophic Anaeromyxobacter Isolates from Soils.</title>
        <authorList>
            <person name="Masuda Y."/>
            <person name="Yamanaka H."/>
            <person name="Xu Z.X."/>
            <person name="Shiratori Y."/>
            <person name="Aono T."/>
            <person name="Amachi S."/>
            <person name="Senoo K."/>
            <person name="Itoh H."/>
        </authorList>
    </citation>
    <scope>NUCLEOTIDE SEQUENCE [LARGE SCALE GENOMIC DNA]</scope>
    <source>
        <strain evidence="3">R267</strain>
    </source>
</reference>
<feature type="domain" description="Amine oxidase" evidence="1">
    <location>
        <begin position="13"/>
        <end position="251"/>
    </location>
</feature>
<organism evidence="2 3">
    <name type="scientific">Anaeromyxobacter diazotrophicus</name>
    <dbReference type="NCBI Taxonomy" id="2590199"/>
    <lineage>
        <taxon>Bacteria</taxon>
        <taxon>Pseudomonadati</taxon>
        <taxon>Myxococcota</taxon>
        <taxon>Myxococcia</taxon>
        <taxon>Myxococcales</taxon>
        <taxon>Cystobacterineae</taxon>
        <taxon>Anaeromyxobacteraceae</taxon>
        <taxon>Anaeromyxobacter</taxon>
    </lineage>
</organism>
<name>A0A7I9VHH5_9BACT</name>
<dbReference type="Proteomes" id="UP000503640">
    <property type="component" value="Unassembled WGS sequence"/>
</dbReference>
<dbReference type="Gene3D" id="3.50.50.60">
    <property type="entry name" value="FAD/NAD(P)-binding domain"/>
    <property type="match status" value="2"/>
</dbReference>
<dbReference type="SUPFAM" id="SSF51905">
    <property type="entry name" value="FAD/NAD(P)-binding domain"/>
    <property type="match status" value="1"/>
</dbReference>
<keyword evidence="3" id="KW-1185">Reference proteome</keyword>
<proteinExistence type="predicted"/>
<dbReference type="RefSeq" id="WP_176062480.1">
    <property type="nucleotide sequence ID" value="NZ_BJTG01000001.1"/>
</dbReference>
<dbReference type="GO" id="GO:0016491">
    <property type="term" value="F:oxidoreductase activity"/>
    <property type="evidence" value="ECO:0007669"/>
    <property type="project" value="InterPro"/>
</dbReference>
<accession>A0A7I9VHH5</accession>
<protein>
    <submittedName>
        <fullName evidence="2">FAD-dependent oxidoreductase</fullName>
    </submittedName>
</protein>
<sequence length="403" mass="42887">MGTHDVLVIGGGISGLTFAHEAARAGRSVLVLEQAPRVGGCLATHRGASGFWYELGAHTCYNSYVGLTEVLDACGLAKAVLPRARTHMRMVEGDRVLPGSNLAMLLRQFSWPELAVHAPRMFTAKKDGQTVYSYYASIVGRRNYGKVLGPMLSAVPSQPADAFPAAMLFKTRSTRRQEYPRSFTLQGGLASAAEALARQPRVEVRLGQPATSLEATAGGYAAVTADGARHEARVVALAVTPGAAARVLAAAAPELAQVVARVKEAQVESLGFAVAAAKVAHLPVSTFLVPQDDVFHSVVSRDPVPDAAWRGFAFHFKPGLDRAAKLARAARLLRVAPADLEDVAEQRSVLPSPVLGHEQVVAEVDRLTSAGRLCVTGNWFAGLSIEDCVDRSRREWARVAALG</sequence>
<dbReference type="InterPro" id="IPR050464">
    <property type="entry name" value="Zeta_carotene_desat/Oxidored"/>
</dbReference>
<dbReference type="Pfam" id="PF01593">
    <property type="entry name" value="Amino_oxidase"/>
    <property type="match status" value="1"/>
</dbReference>
<dbReference type="PANTHER" id="PTHR42923:SF3">
    <property type="entry name" value="PROTOPORPHYRINOGEN OXIDASE"/>
    <property type="match status" value="1"/>
</dbReference>
<evidence type="ECO:0000259" key="1">
    <source>
        <dbReference type="Pfam" id="PF01593"/>
    </source>
</evidence>
<dbReference type="PANTHER" id="PTHR42923">
    <property type="entry name" value="PROTOPORPHYRINOGEN OXIDASE"/>
    <property type="match status" value="1"/>
</dbReference>
<evidence type="ECO:0000313" key="3">
    <source>
        <dbReference type="Proteomes" id="UP000503640"/>
    </source>
</evidence>
<evidence type="ECO:0000313" key="2">
    <source>
        <dbReference type="EMBL" id="GEJ55699.1"/>
    </source>
</evidence>
<dbReference type="Gene3D" id="3.90.660.20">
    <property type="entry name" value="Protoporphyrinogen oxidase, mitochondrial, domain 2"/>
    <property type="match status" value="1"/>
</dbReference>